<sequence>MLGYKPYHVVEMCAGGLDHFRMFSDFIRLSRENGGSLRPYGRPEFDKWFTGFDAICEIPSYGGGTPFVDAYIDDPDVKFILTERTPASFARSINNTVGRFCTAGHSFPMGILKYFDTYNREFFRLGDEMYQIYAQGKMPDDPNCGEMIERWYEEYIKKIKKTVPSERLLHVRLEDGLGWEQVCPFLGVDIPETPYPRGNLPDEFKKISEGFLEPGIKKAFTTLAVSALAVIGVSVWWIRR</sequence>
<dbReference type="InterPro" id="IPR027417">
    <property type="entry name" value="P-loop_NTPase"/>
</dbReference>
<name>A0AAD9VZ54_PHOAM</name>
<dbReference type="Pfam" id="PF17784">
    <property type="entry name" value="Sulfotransfer_4"/>
    <property type="match status" value="1"/>
</dbReference>
<dbReference type="Proteomes" id="UP001265746">
    <property type="component" value="Unassembled WGS sequence"/>
</dbReference>
<evidence type="ECO:0000313" key="2">
    <source>
        <dbReference type="EMBL" id="KAK2598228.1"/>
    </source>
</evidence>
<protein>
    <submittedName>
        <fullName evidence="2">Uncharacterized protein</fullName>
    </submittedName>
</protein>
<keyword evidence="1" id="KW-0812">Transmembrane</keyword>
<feature type="transmembrane region" description="Helical" evidence="1">
    <location>
        <begin position="219"/>
        <end position="238"/>
    </location>
</feature>
<dbReference type="SUPFAM" id="SSF52540">
    <property type="entry name" value="P-loop containing nucleoside triphosphate hydrolases"/>
    <property type="match status" value="1"/>
</dbReference>
<evidence type="ECO:0000256" key="1">
    <source>
        <dbReference type="SAM" id="Phobius"/>
    </source>
</evidence>
<dbReference type="PANTHER" id="PTHR36978:SF4">
    <property type="entry name" value="P-LOOP CONTAINING NUCLEOSIDE TRIPHOSPHATE HYDROLASE PROTEIN"/>
    <property type="match status" value="1"/>
</dbReference>
<dbReference type="AlphaFoldDB" id="A0AAD9VZ54"/>
<comment type="caution">
    <text evidence="2">The sequence shown here is derived from an EMBL/GenBank/DDBJ whole genome shotgun (WGS) entry which is preliminary data.</text>
</comment>
<keyword evidence="3" id="KW-1185">Reference proteome</keyword>
<evidence type="ECO:0000313" key="3">
    <source>
        <dbReference type="Proteomes" id="UP001265746"/>
    </source>
</evidence>
<gene>
    <name evidence="2" type="ORF">N8I77_011653</name>
</gene>
<dbReference type="Gene3D" id="3.40.50.300">
    <property type="entry name" value="P-loop containing nucleotide triphosphate hydrolases"/>
    <property type="match status" value="1"/>
</dbReference>
<keyword evidence="1" id="KW-1133">Transmembrane helix</keyword>
<reference evidence="2" key="1">
    <citation type="submission" date="2023-06" db="EMBL/GenBank/DDBJ databases">
        <authorList>
            <person name="Noh H."/>
        </authorList>
    </citation>
    <scope>NUCLEOTIDE SEQUENCE</scope>
    <source>
        <strain evidence="2">DUCC20226</strain>
    </source>
</reference>
<proteinExistence type="predicted"/>
<dbReference type="PANTHER" id="PTHR36978">
    <property type="entry name" value="P-LOOP CONTAINING NUCLEOTIDE TRIPHOSPHATE HYDROLASE"/>
    <property type="match status" value="1"/>
</dbReference>
<accession>A0AAD9VZ54</accession>
<dbReference type="InterPro" id="IPR040632">
    <property type="entry name" value="Sulfotransfer_4"/>
</dbReference>
<keyword evidence="1" id="KW-0472">Membrane</keyword>
<dbReference type="EMBL" id="JAUJFL010000008">
    <property type="protein sequence ID" value="KAK2598228.1"/>
    <property type="molecule type" value="Genomic_DNA"/>
</dbReference>
<organism evidence="2 3">
    <name type="scientific">Phomopsis amygdali</name>
    <name type="common">Fusicoccum amygdali</name>
    <dbReference type="NCBI Taxonomy" id="1214568"/>
    <lineage>
        <taxon>Eukaryota</taxon>
        <taxon>Fungi</taxon>
        <taxon>Dikarya</taxon>
        <taxon>Ascomycota</taxon>
        <taxon>Pezizomycotina</taxon>
        <taxon>Sordariomycetes</taxon>
        <taxon>Sordariomycetidae</taxon>
        <taxon>Diaporthales</taxon>
        <taxon>Diaporthaceae</taxon>
        <taxon>Diaporthe</taxon>
    </lineage>
</organism>